<evidence type="ECO:0000313" key="6">
    <source>
        <dbReference type="Proteomes" id="UP001374535"/>
    </source>
</evidence>
<reference evidence="5 6" key="1">
    <citation type="journal article" date="2023" name="Life. Sci Alliance">
        <title>Evolutionary insights into 3D genome organization and epigenetic landscape of Vigna mungo.</title>
        <authorList>
            <person name="Junaid A."/>
            <person name="Singh B."/>
            <person name="Bhatia S."/>
        </authorList>
    </citation>
    <scope>NUCLEOTIDE SEQUENCE [LARGE SCALE GENOMIC DNA]</scope>
    <source>
        <strain evidence="5">Urdbean</strain>
    </source>
</reference>
<dbReference type="PANTHER" id="PTHR13780:SF101">
    <property type="entry name" value="SNF1-RELATED PROTEIN KINASE REGULATORY SUBUNIT GAMMA-LIKE PV42A"/>
    <property type="match status" value="1"/>
</dbReference>
<protein>
    <recommendedName>
        <fullName evidence="4">CBS domain-containing protein</fullName>
    </recommendedName>
</protein>
<dbReference type="InterPro" id="IPR050511">
    <property type="entry name" value="AMPK_gamma/SDS23_families"/>
</dbReference>
<dbReference type="SUPFAM" id="SSF54631">
    <property type="entry name" value="CBS-domain pair"/>
    <property type="match status" value="2"/>
</dbReference>
<dbReference type="InterPro" id="IPR046342">
    <property type="entry name" value="CBS_dom_sf"/>
</dbReference>
<dbReference type="Gene3D" id="3.10.580.10">
    <property type="entry name" value="CBS-domain"/>
    <property type="match status" value="2"/>
</dbReference>
<accession>A0AAQ3RPK2</accession>
<keyword evidence="6" id="KW-1185">Reference proteome</keyword>
<dbReference type="GO" id="GO:0005634">
    <property type="term" value="C:nucleus"/>
    <property type="evidence" value="ECO:0007669"/>
    <property type="project" value="TreeGrafter"/>
</dbReference>
<dbReference type="EMBL" id="CP144693">
    <property type="protein sequence ID" value="WVZ00468.1"/>
    <property type="molecule type" value="Genomic_DNA"/>
</dbReference>
<evidence type="ECO:0000256" key="2">
    <source>
        <dbReference type="ARBA" id="ARBA00023122"/>
    </source>
</evidence>
<dbReference type="AlphaFoldDB" id="A0AAQ3RPK2"/>
<dbReference type="Proteomes" id="UP001374535">
    <property type="component" value="Chromosome 8"/>
</dbReference>
<gene>
    <name evidence="5" type="ORF">V8G54_026537</name>
</gene>
<sequence>MPNKRLCTGKPMVRVPSEQKVPYRCHHSWAFAESSSIVSQEVKEAKRGGGATMHQSGSVRLKEKMVKDMMVDRKRLVEVPYTASLAQTMNTLVANKIAAVPVAAPPGQWIGAGGSMIVESDKQTGAVRKHYIGMVTMLDIVAHIAGDDHLSGGDNITQDLDQRMSDPVSSIIGHSFEGLSLWTLNPNTSKGVHRAMVPVDGQEENVASGVELAESASSYQILTQMDMLRFLHGRAAELHSILSRSVQDLGADTVQIYAITDRTKLVYAIKCLKAAMLNAVPIVRASDVGQDDHKQLINASLITSLRALFGRCRKLIGTFSATDLRGCHITSLKSWLGISALAFTEEVESSPLYSEPDMQNRGSSRRELVTCYVESPLSEVIEKAVTNHVHRVWVVDQEGLLVGVVSLTDVIRVIRHSLLSDSNDQ</sequence>
<keyword evidence="1" id="KW-0677">Repeat</keyword>
<dbReference type="InterPro" id="IPR000644">
    <property type="entry name" value="CBS_dom"/>
</dbReference>
<keyword evidence="2 3" id="KW-0129">CBS domain</keyword>
<dbReference type="SMART" id="SM00116">
    <property type="entry name" value="CBS"/>
    <property type="match status" value="1"/>
</dbReference>
<name>A0AAQ3RPK2_VIGMU</name>
<organism evidence="5 6">
    <name type="scientific">Vigna mungo</name>
    <name type="common">Black gram</name>
    <name type="synonym">Phaseolus mungo</name>
    <dbReference type="NCBI Taxonomy" id="3915"/>
    <lineage>
        <taxon>Eukaryota</taxon>
        <taxon>Viridiplantae</taxon>
        <taxon>Streptophyta</taxon>
        <taxon>Embryophyta</taxon>
        <taxon>Tracheophyta</taxon>
        <taxon>Spermatophyta</taxon>
        <taxon>Magnoliopsida</taxon>
        <taxon>eudicotyledons</taxon>
        <taxon>Gunneridae</taxon>
        <taxon>Pentapetalae</taxon>
        <taxon>rosids</taxon>
        <taxon>fabids</taxon>
        <taxon>Fabales</taxon>
        <taxon>Fabaceae</taxon>
        <taxon>Papilionoideae</taxon>
        <taxon>50 kb inversion clade</taxon>
        <taxon>NPAAA clade</taxon>
        <taxon>indigoferoid/millettioid clade</taxon>
        <taxon>Phaseoleae</taxon>
        <taxon>Vigna</taxon>
    </lineage>
</organism>
<evidence type="ECO:0000256" key="3">
    <source>
        <dbReference type="PROSITE-ProRule" id="PRU00703"/>
    </source>
</evidence>
<dbReference type="Pfam" id="PF00571">
    <property type="entry name" value="CBS"/>
    <property type="match status" value="1"/>
</dbReference>
<evidence type="ECO:0000256" key="1">
    <source>
        <dbReference type="ARBA" id="ARBA00022737"/>
    </source>
</evidence>
<evidence type="ECO:0000313" key="5">
    <source>
        <dbReference type="EMBL" id="WVZ00468.1"/>
    </source>
</evidence>
<dbReference type="PROSITE" id="PS51371">
    <property type="entry name" value="CBS"/>
    <property type="match status" value="1"/>
</dbReference>
<dbReference type="PANTHER" id="PTHR13780">
    <property type="entry name" value="AMP-ACTIVATED PROTEIN KINASE, GAMMA REGULATORY SUBUNIT"/>
    <property type="match status" value="1"/>
</dbReference>
<feature type="domain" description="CBS" evidence="4">
    <location>
        <begin position="363"/>
        <end position="422"/>
    </location>
</feature>
<proteinExistence type="predicted"/>
<dbReference type="GO" id="GO:0005737">
    <property type="term" value="C:cytoplasm"/>
    <property type="evidence" value="ECO:0007669"/>
    <property type="project" value="TreeGrafter"/>
</dbReference>
<evidence type="ECO:0000259" key="4">
    <source>
        <dbReference type="PROSITE" id="PS51371"/>
    </source>
</evidence>